<evidence type="ECO:0000313" key="1">
    <source>
        <dbReference type="EMBL" id="EKU11643.1"/>
    </source>
</evidence>
<dbReference type="EMBL" id="AMZQ01000005">
    <property type="protein sequence ID" value="EKU11643.1"/>
    <property type="molecule type" value="Genomic_DNA"/>
</dbReference>
<reference evidence="1 2" key="1">
    <citation type="journal article" date="2013" name="Genome Announc.">
        <title>Genome Sequence of Campylobacter showae UNSWCD, Isolated from a Patient with Crohn's Disease.</title>
        <authorList>
            <person name="Tay A.P."/>
            <person name="Kaakoush N.O."/>
            <person name="Deshpande N.P."/>
            <person name="Chen Z."/>
            <person name="Mitchell H."/>
            <person name="Wilkins M.R."/>
        </authorList>
    </citation>
    <scope>NUCLEOTIDE SEQUENCE [LARGE SCALE GENOMIC DNA]</scope>
    <source>
        <strain evidence="1 2">CSUNSWCD</strain>
    </source>
</reference>
<organism evidence="1 2">
    <name type="scientific">Campylobacter showae CSUNSWCD</name>
    <dbReference type="NCBI Taxonomy" id="1244083"/>
    <lineage>
        <taxon>Bacteria</taxon>
        <taxon>Pseudomonadati</taxon>
        <taxon>Campylobacterota</taxon>
        <taxon>Epsilonproteobacteria</taxon>
        <taxon>Campylobacterales</taxon>
        <taxon>Campylobacteraceae</taxon>
        <taxon>Campylobacter</taxon>
    </lineage>
</organism>
<name>M5ISC6_9BACT</name>
<dbReference type="RefSeq" id="WP_009494368.1">
    <property type="nucleotide sequence ID" value="NZ_AMZQ01000005.1"/>
</dbReference>
<dbReference type="AlphaFoldDB" id="M5ISC6"/>
<dbReference type="eggNOG" id="ENOG5031A4R">
    <property type="taxonomic scope" value="Bacteria"/>
</dbReference>
<dbReference type="Proteomes" id="UP000011939">
    <property type="component" value="Unassembled WGS sequence"/>
</dbReference>
<gene>
    <name evidence="1" type="ORF">CSUNSWCD_1681</name>
</gene>
<comment type="caution">
    <text evidence="1">The sequence shown here is derived from an EMBL/GenBank/DDBJ whole genome shotgun (WGS) entry which is preliminary data.</text>
</comment>
<proteinExistence type="predicted"/>
<protein>
    <submittedName>
        <fullName evidence="1">Uncharacterized protein</fullName>
    </submittedName>
</protein>
<sequence>MGPAWSYSAKECSADGKFSAEFDGHEIAMGAPSFGELRLYASAELLRGSINLQSGFSGDASAEAQDLNLKRKENGGESENVKFSQSGEIEQILLSEQATACFTFSDDSQFLAFAEWTADKMQLVKVLRLADMSLKTVDRLQRVAEFLSFRDGLLEILDSPIFMPESFWVDVRELFDDEIKS</sequence>
<evidence type="ECO:0000313" key="2">
    <source>
        <dbReference type="Proteomes" id="UP000011939"/>
    </source>
</evidence>
<dbReference type="PATRIC" id="fig|1244083.3.peg.923"/>
<dbReference type="OrthoDB" id="5354677at2"/>
<accession>M5ISC6</accession>